<dbReference type="STRING" id="762486.SAMN05444411_105160"/>
<comment type="subcellular location">
    <subcellularLocation>
        <location evidence="1">Cell outer membrane</location>
    </subcellularLocation>
</comment>
<dbReference type="PROSITE" id="PS51257">
    <property type="entry name" value="PROKAR_LIPOPROTEIN"/>
    <property type="match status" value="1"/>
</dbReference>
<feature type="domain" description="SusD-like N-terminal" evidence="7">
    <location>
        <begin position="86"/>
        <end position="230"/>
    </location>
</feature>
<dbReference type="Pfam" id="PF14322">
    <property type="entry name" value="SusD-like_3"/>
    <property type="match status" value="1"/>
</dbReference>
<dbReference type="RefSeq" id="WP_090123433.1">
    <property type="nucleotide sequence ID" value="NZ_FNNJ01000005.1"/>
</dbReference>
<evidence type="ECO:0000256" key="1">
    <source>
        <dbReference type="ARBA" id="ARBA00004442"/>
    </source>
</evidence>
<organism evidence="8 9">
    <name type="scientific">Lutibacter oricola</name>
    <dbReference type="NCBI Taxonomy" id="762486"/>
    <lineage>
        <taxon>Bacteria</taxon>
        <taxon>Pseudomonadati</taxon>
        <taxon>Bacteroidota</taxon>
        <taxon>Flavobacteriia</taxon>
        <taxon>Flavobacteriales</taxon>
        <taxon>Flavobacteriaceae</taxon>
        <taxon>Lutibacter</taxon>
    </lineage>
</organism>
<keyword evidence="9" id="KW-1185">Reference proteome</keyword>
<evidence type="ECO:0000313" key="9">
    <source>
        <dbReference type="Proteomes" id="UP000199595"/>
    </source>
</evidence>
<gene>
    <name evidence="8" type="ORF">SAMN05444411_105160</name>
</gene>
<keyword evidence="3" id="KW-0732">Signal</keyword>
<dbReference type="Gene3D" id="1.25.40.390">
    <property type="match status" value="1"/>
</dbReference>
<dbReference type="GO" id="GO:0009279">
    <property type="term" value="C:cell outer membrane"/>
    <property type="evidence" value="ECO:0007669"/>
    <property type="project" value="UniProtKB-SubCell"/>
</dbReference>
<protein>
    <submittedName>
        <fullName evidence="8">Starch-binding associating with outer membrane</fullName>
    </submittedName>
</protein>
<dbReference type="InterPro" id="IPR011990">
    <property type="entry name" value="TPR-like_helical_dom_sf"/>
</dbReference>
<dbReference type="Pfam" id="PF07980">
    <property type="entry name" value="SusD_RagB"/>
    <property type="match status" value="1"/>
</dbReference>
<reference evidence="9" key="1">
    <citation type="submission" date="2016-10" db="EMBL/GenBank/DDBJ databases">
        <authorList>
            <person name="Varghese N."/>
            <person name="Submissions S."/>
        </authorList>
    </citation>
    <scope>NUCLEOTIDE SEQUENCE [LARGE SCALE GENOMIC DNA]</scope>
    <source>
        <strain evidence="9">DSM 24956</strain>
    </source>
</reference>
<dbReference type="InterPro" id="IPR033985">
    <property type="entry name" value="SusD-like_N"/>
</dbReference>
<dbReference type="InterPro" id="IPR012944">
    <property type="entry name" value="SusD_RagB_dom"/>
</dbReference>
<evidence type="ECO:0000256" key="5">
    <source>
        <dbReference type="ARBA" id="ARBA00023237"/>
    </source>
</evidence>
<evidence type="ECO:0000256" key="2">
    <source>
        <dbReference type="ARBA" id="ARBA00006275"/>
    </source>
</evidence>
<evidence type="ECO:0000256" key="3">
    <source>
        <dbReference type="ARBA" id="ARBA00022729"/>
    </source>
</evidence>
<feature type="domain" description="RagB/SusD" evidence="6">
    <location>
        <begin position="339"/>
        <end position="589"/>
    </location>
</feature>
<evidence type="ECO:0000259" key="6">
    <source>
        <dbReference type="Pfam" id="PF07980"/>
    </source>
</evidence>
<sequence length="590" mass="66928">MKNISLKILVFTFIVGLFSACGDEYLTEVNPNEIAKDSYWRNLDETGAGLNATYHTLHDRFILGVVEDAIRTDQGWPGYGRPAPNNINEYYNQTFTNSSEAIIERWQANYKGIFRANQVIEALENIQGEYGEDLEWTSQMAQAKFLRGLFHYYLYTVYNNGSVILREKNPLTDEEINKAVSPAEEVLAFIKTDMEYAYDNLYKKGEYPNSNDLNRATSGAAATILGSIYLNEFDYTTAMTYFEDVIDNHGYQLVYDMDRLFTTEGEHNEESIFEVTFSSDLKPEENVWSGEAVSTTLGQIFTNTVGPTIPAWMVWRFKTEQMDPLDNRNYYDDPSTGKTLRNVPLRASAMAAIVEDNQTEYYLTGTVTENGKFHGTAWGYGWWKKYSNHDIVEAESALPYGAVRSGKNVTMNRLADVMLMQAECKIKTGDLDAAIELMNKIRQRWGLVLLGESGSDTVHTYNEETYTASELMEHLMNEEKALEMCVEGYATRYIDFKRWEQSEGIGLEQRFAELSNEVYYGVPYKYVNSAGVTKTKWNFPSIVIDPSGAIGGSSIIVDYEYDTPAANYSEKLNGTFPLPLSEVSSNPNIN</sequence>
<accession>A0A1H3BLU6</accession>
<proteinExistence type="inferred from homology"/>
<evidence type="ECO:0000313" key="8">
    <source>
        <dbReference type="EMBL" id="SDX42906.1"/>
    </source>
</evidence>
<dbReference type="Proteomes" id="UP000199595">
    <property type="component" value="Unassembled WGS sequence"/>
</dbReference>
<keyword evidence="4" id="KW-0472">Membrane</keyword>
<comment type="similarity">
    <text evidence="2">Belongs to the SusD family.</text>
</comment>
<dbReference type="OrthoDB" id="5694214at2"/>
<dbReference type="EMBL" id="FNNJ01000005">
    <property type="protein sequence ID" value="SDX42906.1"/>
    <property type="molecule type" value="Genomic_DNA"/>
</dbReference>
<dbReference type="SUPFAM" id="SSF48452">
    <property type="entry name" value="TPR-like"/>
    <property type="match status" value="1"/>
</dbReference>
<dbReference type="AlphaFoldDB" id="A0A1H3BLU6"/>
<evidence type="ECO:0000256" key="4">
    <source>
        <dbReference type="ARBA" id="ARBA00023136"/>
    </source>
</evidence>
<keyword evidence="5" id="KW-0998">Cell outer membrane</keyword>
<name>A0A1H3BLU6_9FLAO</name>
<evidence type="ECO:0000259" key="7">
    <source>
        <dbReference type="Pfam" id="PF14322"/>
    </source>
</evidence>